<dbReference type="AlphaFoldDB" id="A0A9W8NPZ7"/>
<evidence type="ECO:0000313" key="2">
    <source>
        <dbReference type="EMBL" id="KAJ3738410.1"/>
    </source>
</evidence>
<dbReference type="Proteomes" id="UP001142393">
    <property type="component" value="Unassembled WGS sequence"/>
</dbReference>
<dbReference type="InterPro" id="IPR001357">
    <property type="entry name" value="BRCT_dom"/>
</dbReference>
<feature type="non-terminal residue" evidence="2">
    <location>
        <position position="1"/>
    </location>
</feature>
<evidence type="ECO:0000259" key="1">
    <source>
        <dbReference type="PROSITE" id="PS50172"/>
    </source>
</evidence>
<feature type="domain" description="BRCT" evidence="1">
    <location>
        <begin position="1"/>
        <end position="92"/>
    </location>
</feature>
<reference evidence="2 3" key="1">
    <citation type="journal article" date="2023" name="Proc. Natl. Acad. Sci. U.S.A.">
        <title>A global phylogenomic analysis of the shiitake genus Lentinula.</title>
        <authorList>
            <person name="Sierra-Patev S."/>
            <person name="Min B."/>
            <person name="Naranjo-Ortiz M."/>
            <person name="Looney B."/>
            <person name="Konkel Z."/>
            <person name="Slot J.C."/>
            <person name="Sakamoto Y."/>
            <person name="Steenwyk J.L."/>
            <person name="Rokas A."/>
            <person name="Carro J."/>
            <person name="Camarero S."/>
            <person name="Ferreira P."/>
            <person name="Molpeceres G."/>
            <person name="Ruiz-Duenas F.J."/>
            <person name="Serrano A."/>
            <person name="Henrissat B."/>
            <person name="Drula E."/>
            <person name="Hughes K.W."/>
            <person name="Mata J.L."/>
            <person name="Ishikawa N.K."/>
            <person name="Vargas-Isla R."/>
            <person name="Ushijima S."/>
            <person name="Smith C.A."/>
            <person name="Donoghue J."/>
            <person name="Ahrendt S."/>
            <person name="Andreopoulos W."/>
            <person name="He G."/>
            <person name="LaButti K."/>
            <person name="Lipzen A."/>
            <person name="Ng V."/>
            <person name="Riley R."/>
            <person name="Sandor L."/>
            <person name="Barry K."/>
            <person name="Martinez A.T."/>
            <person name="Xiao Y."/>
            <person name="Gibbons J.G."/>
            <person name="Terashima K."/>
            <person name="Grigoriev I.V."/>
            <person name="Hibbett D."/>
        </authorList>
    </citation>
    <scope>NUCLEOTIDE SEQUENCE [LARGE SCALE GENOMIC DNA]</scope>
    <source>
        <strain evidence="2 3">TFB7810</strain>
    </source>
</reference>
<dbReference type="Gene3D" id="3.40.50.10190">
    <property type="entry name" value="BRCT domain"/>
    <property type="match status" value="1"/>
</dbReference>
<dbReference type="CDD" id="cd17716">
    <property type="entry name" value="BRCT_microcephalin_rpt1"/>
    <property type="match status" value="1"/>
</dbReference>
<proteinExistence type="predicted"/>
<dbReference type="InterPro" id="IPR036420">
    <property type="entry name" value="BRCT_dom_sf"/>
</dbReference>
<dbReference type="SUPFAM" id="SSF52113">
    <property type="entry name" value="BRCT domain"/>
    <property type="match status" value="1"/>
</dbReference>
<dbReference type="Pfam" id="PF00533">
    <property type="entry name" value="BRCT"/>
    <property type="match status" value="1"/>
</dbReference>
<protein>
    <recommendedName>
        <fullName evidence="1">BRCT domain-containing protein</fullName>
    </recommendedName>
</protein>
<dbReference type="EMBL" id="JANVFU010000037">
    <property type="protein sequence ID" value="KAJ3738410.1"/>
    <property type="molecule type" value="Genomic_DNA"/>
</dbReference>
<accession>A0A9W8NPZ7</accession>
<feature type="non-terminal residue" evidence="2">
    <location>
        <position position="95"/>
    </location>
</feature>
<sequence>VLEGCTVFVDVWMSDGQDTSSIYADIAKNLGARIVKRIGPQCTHIVYTAGRERTVEQYFALSETKRPKTVGASWLRDCKQADARLDEERYLVDLE</sequence>
<dbReference type="PROSITE" id="PS50172">
    <property type="entry name" value="BRCT"/>
    <property type="match status" value="1"/>
</dbReference>
<evidence type="ECO:0000313" key="3">
    <source>
        <dbReference type="Proteomes" id="UP001142393"/>
    </source>
</evidence>
<organism evidence="2 3">
    <name type="scientific">Lentinula detonsa</name>
    <dbReference type="NCBI Taxonomy" id="2804962"/>
    <lineage>
        <taxon>Eukaryota</taxon>
        <taxon>Fungi</taxon>
        <taxon>Dikarya</taxon>
        <taxon>Basidiomycota</taxon>
        <taxon>Agaricomycotina</taxon>
        <taxon>Agaricomycetes</taxon>
        <taxon>Agaricomycetidae</taxon>
        <taxon>Agaricales</taxon>
        <taxon>Marasmiineae</taxon>
        <taxon>Omphalotaceae</taxon>
        <taxon>Lentinula</taxon>
    </lineage>
</organism>
<keyword evidence="3" id="KW-1185">Reference proteome</keyword>
<gene>
    <name evidence="2" type="ORF">DFH05DRAFT_1371090</name>
</gene>
<comment type="caution">
    <text evidence="2">The sequence shown here is derived from an EMBL/GenBank/DDBJ whole genome shotgun (WGS) entry which is preliminary data.</text>
</comment>
<name>A0A9W8NPZ7_9AGAR</name>